<dbReference type="InterPro" id="IPR017884">
    <property type="entry name" value="SANT_dom"/>
</dbReference>
<sequence length="383" mass="43252">MSDRENEGDNWDIDGFTEDDEDWSIESEEDESSSDATNTEVNELIGGSEVCLSESGRDFKKSGSDIDEESCNSSASSHALANLFKWDSNECSDEEVDPEYQPSGPALSPRVGEQFQAVIDQWEGAAPAEETKLKPIVQFDFVDKDPSMLLDYLASYDKMLQERKHPIPYRNVHRALAVLWEHDCKPGLALASLKKEIDEFYPDDIEYMDLELRMYAHSPQHPWKPYEIAAFEHGIKTYGKDFKRINDELLPNRSLADMTNFYYQFKVTDRYRMFPKTIAMVCNKSSGYMTRSETAKNEEPVAGPSHSFREDNPEHCDEDAKSDDGVKVEAITTFKSFVLPVNGESKVELSDDQEVSKAGRVDEATSGGNGDVNSVYCTGSYEM</sequence>
<feature type="region of interest" description="Disordered" evidence="8">
    <location>
        <begin position="292"/>
        <end position="323"/>
    </location>
</feature>
<dbReference type="SUPFAM" id="SSF46689">
    <property type="entry name" value="Homeodomain-like"/>
    <property type="match status" value="1"/>
</dbReference>
<evidence type="ECO:0000256" key="5">
    <source>
        <dbReference type="ARBA" id="ARBA00022833"/>
    </source>
</evidence>
<dbReference type="Gene3D" id="1.10.10.60">
    <property type="entry name" value="Homeodomain-like"/>
    <property type="match status" value="1"/>
</dbReference>
<feature type="region of interest" description="Disordered" evidence="8">
    <location>
        <begin position="1"/>
        <end position="72"/>
    </location>
</feature>
<dbReference type="STRING" id="70415.A0A5S6QDD2"/>
<dbReference type="InterPro" id="IPR009057">
    <property type="entry name" value="Homeodomain-like_sf"/>
</dbReference>
<dbReference type="FunFam" id="1.10.10.60:FF:000012">
    <property type="entry name" value="Metastasis-associated 1 family, member 3"/>
    <property type="match status" value="1"/>
</dbReference>
<dbReference type="GO" id="GO:0008270">
    <property type="term" value="F:zinc ion binding"/>
    <property type="evidence" value="ECO:0007669"/>
    <property type="project" value="UniProtKB-KW"/>
</dbReference>
<feature type="compositionally biased region" description="Basic and acidic residues" evidence="8">
    <location>
        <begin position="307"/>
        <end position="323"/>
    </location>
</feature>
<accession>A0A5S6QDD2</accession>
<evidence type="ECO:0000313" key="10">
    <source>
        <dbReference type="Proteomes" id="UP000046395"/>
    </source>
</evidence>
<evidence type="ECO:0000313" key="11">
    <source>
        <dbReference type="WBParaSite" id="TMUE_1000005189.1"/>
    </source>
</evidence>
<feature type="compositionally biased region" description="Basic and acidic residues" evidence="8">
    <location>
        <begin position="347"/>
        <end position="363"/>
    </location>
</feature>
<feature type="compositionally biased region" description="Basic and acidic residues" evidence="8">
    <location>
        <begin position="55"/>
        <end position="64"/>
    </location>
</feature>
<evidence type="ECO:0000256" key="2">
    <source>
        <dbReference type="ARBA" id="ARBA00022491"/>
    </source>
</evidence>
<reference evidence="11" key="1">
    <citation type="submission" date="2019-12" db="UniProtKB">
        <authorList>
            <consortium name="WormBaseParasite"/>
        </authorList>
    </citation>
    <scope>IDENTIFICATION</scope>
</reference>
<evidence type="ECO:0000256" key="8">
    <source>
        <dbReference type="SAM" id="MobiDB-lite"/>
    </source>
</evidence>
<feature type="domain" description="SANT" evidence="9">
    <location>
        <begin position="223"/>
        <end position="270"/>
    </location>
</feature>
<dbReference type="GO" id="GO:0005667">
    <property type="term" value="C:transcription regulator complex"/>
    <property type="evidence" value="ECO:0007669"/>
    <property type="project" value="TreeGrafter"/>
</dbReference>
<keyword evidence="4" id="KW-0863">Zinc-finger</keyword>
<keyword evidence="10" id="KW-1185">Reference proteome</keyword>
<dbReference type="PANTHER" id="PTHR16089">
    <property type="entry name" value="REST COREPRESSOR COREST PROTEIN-RELATED"/>
    <property type="match status" value="1"/>
</dbReference>
<dbReference type="WBParaSite" id="TMUE_1000005189.1">
    <property type="protein sequence ID" value="TMUE_1000005189.1"/>
    <property type="gene ID" value="WBGene00285230"/>
</dbReference>
<evidence type="ECO:0000256" key="7">
    <source>
        <dbReference type="ARBA" id="ARBA00023242"/>
    </source>
</evidence>
<keyword evidence="7" id="KW-0539">Nucleus</keyword>
<evidence type="ECO:0000256" key="4">
    <source>
        <dbReference type="ARBA" id="ARBA00022771"/>
    </source>
</evidence>
<keyword evidence="6" id="KW-0238">DNA-binding</keyword>
<keyword evidence="3" id="KW-0479">Metal-binding</keyword>
<dbReference type="AlphaFoldDB" id="A0A5S6QDD2"/>
<name>A0A5S6QDD2_TRIMR</name>
<dbReference type="GO" id="GO:0000118">
    <property type="term" value="C:histone deacetylase complex"/>
    <property type="evidence" value="ECO:0007669"/>
    <property type="project" value="TreeGrafter"/>
</dbReference>
<dbReference type="InterPro" id="IPR051066">
    <property type="entry name" value="Trans_reg/Corepressor"/>
</dbReference>
<dbReference type="GO" id="GO:0006357">
    <property type="term" value="P:regulation of transcription by RNA polymerase II"/>
    <property type="evidence" value="ECO:0007669"/>
    <property type="project" value="TreeGrafter"/>
</dbReference>
<dbReference type="GO" id="GO:0003714">
    <property type="term" value="F:transcription corepressor activity"/>
    <property type="evidence" value="ECO:0007669"/>
    <property type="project" value="TreeGrafter"/>
</dbReference>
<feature type="compositionally biased region" description="Acidic residues" evidence="8">
    <location>
        <begin position="8"/>
        <end position="33"/>
    </location>
</feature>
<keyword evidence="2" id="KW-0678">Repressor</keyword>
<proteinExistence type="predicted"/>
<dbReference type="PROSITE" id="PS51293">
    <property type="entry name" value="SANT"/>
    <property type="match status" value="1"/>
</dbReference>
<dbReference type="GO" id="GO:0003677">
    <property type="term" value="F:DNA binding"/>
    <property type="evidence" value="ECO:0007669"/>
    <property type="project" value="UniProtKB-KW"/>
</dbReference>
<keyword evidence="5" id="KW-0862">Zinc</keyword>
<organism evidence="10 11">
    <name type="scientific">Trichuris muris</name>
    <name type="common">Mouse whipworm</name>
    <dbReference type="NCBI Taxonomy" id="70415"/>
    <lineage>
        <taxon>Eukaryota</taxon>
        <taxon>Metazoa</taxon>
        <taxon>Ecdysozoa</taxon>
        <taxon>Nematoda</taxon>
        <taxon>Enoplea</taxon>
        <taxon>Dorylaimia</taxon>
        <taxon>Trichinellida</taxon>
        <taxon>Trichuridae</taxon>
        <taxon>Trichuris</taxon>
    </lineage>
</organism>
<dbReference type="PANTHER" id="PTHR16089:SF28">
    <property type="entry name" value="REST COREPRESSOR"/>
    <property type="match status" value="1"/>
</dbReference>
<evidence type="ECO:0000256" key="3">
    <source>
        <dbReference type="ARBA" id="ARBA00022723"/>
    </source>
</evidence>
<evidence type="ECO:0000256" key="1">
    <source>
        <dbReference type="ARBA" id="ARBA00004123"/>
    </source>
</evidence>
<evidence type="ECO:0000259" key="9">
    <source>
        <dbReference type="PROSITE" id="PS51293"/>
    </source>
</evidence>
<feature type="region of interest" description="Disordered" evidence="8">
    <location>
        <begin position="347"/>
        <end position="373"/>
    </location>
</feature>
<dbReference type="Proteomes" id="UP000046395">
    <property type="component" value="Unassembled WGS sequence"/>
</dbReference>
<evidence type="ECO:0000256" key="6">
    <source>
        <dbReference type="ARBA" id="ARBA00023125"/>
    </source>
</evidence>
<protein>
    <submittedName>
        <fullName evidence="11">SANT domain-containing protein</fullName>
    </submittedName>
</protein>
<comment type="subcellular location">
    <subcellularLocation>
        <location evidence="1">Nucleus</location>
    </subcellularLocation>
</comment>